<evidence type="ECO:0000313" key="4">
    <source>
        <dbReference type="Proteomes" id="UP001153620"/>
    </source>
</evidence>
<feature type="chain" id="PRO_5040426803" evidence="2">
    <location>
        <begin position="22"/>
        <end position="461"/>
    </location>
</feature>
<keyword evidence="1" id="KW-0175">Coiled coil</keyword>
<dbReference type="OrthoDB" id="676979at2759"/>
<dbReference type="InterPro" id="IPR001611">
    <property type="entry name" value="Leu-rich_rpt"/>
</dbReference>
<name>A0A9N9WVP3_9DIPT</name>
<keyword evidence="4" id="KW-1185">Reference proteome</keyword>
<evidence type="ECO:0000256" key="1">
    <source>
        <dbReference type="SAM" id="Coils"/>
    </source>
</evidence>
<organism evidence="3 4">
    <name type="scientific">Chironomus riparius</name>
    <dbReference type="NCBI Taxonomy" id="315576"/>
    <lineage>
        <taxon>Eukaryota</taxon>
        <taxon>Metazoa</taxon>
        <taxon>Ecdysozoa</taxon>
        <taxon>Arthropoda</taxon>
        <taxon>Hexapoda</taxon>
        <taxon>Insecta</taxon>
        <taxon>Pterygota</taxon>
        <taxon>Neoptera</taxon>
        <taxon>Endopterygota</taxon>
        <taxon>Diptera</taxon>
        <taxon>Nematocera</taxon>
        <taxon>Chironomoidea</taxon>
        <taxon>Chironomidae</taxon>
        <taxon>Chironominae</taxon>
        <taxon>Chironomus</taxon>
    </lineage>
</organism>
<feature type="coiled-coil region" evidence="1">
    <location>
        <begin position="385"/>
        <end position="427"/>
    </location>
</feature>
<dbReference type="AlphaFoldDB" id="A0A9N9WVP3"/>
<keyword evidence="2" id="KW-0732">Signal</keyword>
<dbReference type="EMBL" id="OU895878">
    <property type="protein sequence ID" value="CAG9805780.1"/>
    <property type="molecule type" value="Genomic_DNA"/>
</dbReference>
<gene>
    <name evidence="3" type="ORF">CHIRRI_LOCUS8648</name>
</gene>
<dbReference type="SUPFAM" id="SSF52058">
    <property type="entry name" value="L domain-like"/>
    <property type="match status" value="1"/>
</dbReference>
<evidence type="ECO:0000313" key="3">
    <source>
        <dbReference type="EMBL" id="CAG9805780.1"/>
    </source>
</evidence>
<accession>A0A9N9WVP3</accession>
<feature type="signal peptide" evidence="2">
    <location>
        <begin position="1"/>
        <end position="21"/>
    </location>
</feature>
<reference evidence="3" key="2">
    <citation type="submission" date="2022-10" db="EMBL/GenBank/DDBJ databases">
        <authorList>
            <consortium name="ENA_rothamsted_submissions"/>
            <consortium name="culmorum"/>
            <person name="King R."/>
        </authorList>
    </citation>
    <scope>NUCLEOTIDE SEQUENCE</scope>
</reference>
<evidence type="ECO:0000256" key="2">
    <source>
        <dbReference type="SAM" id="SignalP"/>
    </source>
</evidence>
<dbReference type="Gene3D" id="3.80.10.10">
    <property type="entry name" value="Ribonuclease Inhibitor"/>
    <property type="match status" value="1"/>
</dbReference>
<dbReference type="PROSITE" id="PS51450">
    <property type="entry name" value="LRR"/>
    <property type="match status" value="1"/>
</dbReference>
<dbReference type="Proteomes" id="UP001153620">
    <property type="component" value="Chromosome 2"/>
</dbReference>
<protein>
    <submittedName>
        <fullName evidence="3">Uncharacterized protein</fullName>
    </submittedName>
</protein>
<proteinExistence type="predicted"/>
<dbReference type="InterPro" id="IPR032675">
    <property type="entry name" value="LRR_dom_sf"/>
</dbReference>
<dbReference type="Pfam" id="PF13855">
    <property type="entry name" value="LRR_8"/>
    <property type="match status" value="1"/>
</dbReference>
<reference evidence="3" key="1">
    <citation type="submission" date="2022-01" db="EMBL/GenBank/DDBJ databases">
        <authorList>
            <person name="King R."/>
        </authorList>
    </citation>
    <scope>NUCLEOTIDE SEQUENCE</scope>
</reference>
<sequence>MVRSVIFLFFFVVLSFDSLESATIQCEYKYNSWSIAGNLYSCFVSNGITINSPETANIDLATGSHQSGYTNDNLNYFYTASVAISYFPRGLDKIFKNLKGIRFDYAGFKEIHQSDLKPFPKLIEFLIIYGSHVEILEEGLFDFNPDLQYLNLQYNKISHIDPKLFDSLTKLKQLHLTSNFCINKGASDRTSVQNLIKELKPICNNSDYSSLDQKIKFLNSESKSINLNDFKEEFKDLENKINASKFVNFYQPRLQKLKKILDEKLFETTNCISLNDSLLKINKNVQKVDENISNLTENMLNISHTVIKVEDEISSLKKSFSNFNKEALIEFKDNFAKNNENYAELKEEVVIVKKAVEGVDKKLEEFNKSISISRALTTGIESDTKTTYEDRIELINKAAEKIENKLMEKMDKNLIEINNKVQEGEQRFNEWRSKIMKALKGVFDASDMTLNCSVQDVSNLL</sequence>